<dbReference type="EMBL" id="QZJF01000007">
    <property type="protein sequence ID" value="RJR27738.1"/>
    <property type="molecule type" value="Genomic_DNA"/>
</dbReference>
<comment type="caution">
    <text evidence="1">The sequence shown here is derived from an EMBL/GenBank/DDBJ whole genome shotgun (WGS) entry which is preliminary data.</text>
</comment>
<protein>
    <submittedName>
        <fullName evidence="1">Uncharacterized protein</fullName>
    </submittedName>
</protein>
<gene>
    <name evidence="1" type="ORF">C4561_01400</name>
</gene>
<proteinExistence type="predicted"/>
<name>A0A3A4ZFD6_UNCKA</name>
<organism evidence="1 2">
    <name type="scientific">candidate division WWE3 bacterium</name>
    <dbReference type="NCBI Taxonomy" id="2053526"/>
    <lineage>
        <taxon>Bacteria</taxon>
        <taxon>Katanobacteria</taxon>
    </lineage>
</organism>
<reference evidence="1 2" key="1">
    <citation type="journal article" date="2017" name="ISME J.">
        <title>Energy and carbon metabolisms in a deep terrestrial subsurface fluid microbial community.</title>
        <authorList>
            <person name="Momper L."/>
            <person name="Jungbluth S.P."/>
            <person name="Lee M.D."/>
            <person name="Amend J.P."/>
        </authorList>
    </citation>
    <scope>NUCLEOTIDE SEQUENCE [LARGE SCALE GENOMIC DNA]</scope>
    <source>
        <strain evidence="1">SURF_46</strain>
    </source>
</reference>
<evidence type="ECO:0000313" key="1">
    <source>
        <dbReference type="EMBL" id="RJR27738.1"/>
    </source>
</evidence>
<evidence type="ECO:0000313" key="2">
    <source>
        <dbReference type="Proteomes" id="UP000265540"/>
    </source>
</evidence>
<dbReference type="Proteomes" id="UP000265540">
    <property type="component" value="Unassembled WGS sequence"/>
</dbReference>
<dbReference type="AlphaFoldDB" id="A0A3A4ZFD6"/>
<accession>A0A3A4ZFD6</accession>
<sequence length="107" mass="12469">MKILRRALNRIFTRYSSGSFVKPKIVVRWNSQFKNYDLILLVKEDVPDLVSKGWDFKPAMHYAVSIARALKIDSVKIIEVARSFDREVRASYVRGSANCHDKRVRLI</sequence>